<dbReference type="Proteomes" id="UP000271031">
    <property type="component" value="Unassembled WGS sequence"/>
</dbReference>
<evidence type="ECO:0000256" key="4">
    <source>
        <dbReference type="SAM" id="MobiDB-lite"/>
    </source>
</evidence>
<dbReference type="SMART" id="SM00559">
    <property type="entry name" value="Ku78"/>
    <property type="match status" value="1"/>
</dbReference>
<dbReference type="FunFam" id="2.40.290.10:FF:000004">
    <property type="entry name" value="Non-homologous end joining protein Ku"/>
    <property type="match status" value="1"/>
</dbReference>
<dbReference type="AlphaFoldDB" id="A0A3M8DZ77"/>
<keyword evidence="7" id="KW-1185">Reference proteome</keyword>
<dbReference type="EMBL" id="RHHQ01000001">
    <property type="protein sequence ID" value="RNB92829.1"/>
    <property type="molecule type" value="Genomic_DNA"/>
</dbReference>
<comment type="function">
    <text evidence="3">With LigD forms a non-homologous end joining (NHEJ) DNA repair enzyme, which repairs dsDNA breaks with reduced fidelity. Binds linear dsDNA with 5'- and 3'- overhangs but not closed circular dsDNA nor ssDNA. Recruits and stimulates the ligase activity of LigD.</text>
</comment>
<gene>
    <name evidence="3" type="primary">ku</name>
    <name evidence="6" type="ORF">EDM56_00035</name>
</gene>
<dbReference type="PANTHER" id="PTHR41251">
    <property type="entry name" value="NON-HOMOLOGOUS END JOINING PROTEIN KU"/>
    <property type="match status" value="1"/>
</dbReference>
<dbReference type="CDD" id="cd00789">
    <property type="entry name" value="KU_like"/>
    <property type="match status" value="1"/>
</dbReference>
<reference evidence="6 7" key="1">
    <citation type="submission" date="2018-10" db="EMBL/GenBank/DDBJ databases">
        <title>Phylogenomics of Brevibacillus.</title>
        <authorList>
            <person name="Dunlap C."/>
        </authorList>
    </citation>
    <scope>NUCLEOTIDE SEQUENCE [LARGE SCALE GENOMIC DNA]</scope>
    <source>
        <strain evidence="6 7">JCM 15716</strain>
    </source>
</reference>
<organism evidence="6 7">
    <name type="scientific">Brevibacillus fluminis</name>
    <dbReference type="NCBI Taxonomy" id="511487"/>
    <lineage>
        <taxon>Bacteria</taxon>
        <taxon>Bacillati</taxon>
        <taxon>Bacillota</taxon>
        <taxon>Bacilli</taxon>
        <taxon>Bacillales</taxon>
        <taxon>Paenibacillaceae</taxon>
        <taxon>Brevibacillus</taxon>
    </lineage>
</organism>
<keyword evidence="1 3" id="KW-0238">DNA-binding</keyword>
<name>A0A3M8DZ77_9BACL</name>
<protein>
    <recommendedName>
        <fullName evidence="3">Non-homologous end joining protein Ku</fullName>
    </recommendedName>
</protein>
<feature type="region of interest" description="Disordered" evidence="4">
    <location>
        <begin position="259"/>
        <end position="299"/>
    </location>
</feature>
<dbReference type="InterPro" id="IPR009187">
    <property type="entry name" value="Prok_Ku"/>
</dbReference>
<evidence type="ECO:0000313" key="6">
    <source>
        <dbReference type="EMBL" id="RNB92829.1"/>
    </source>
</evidence>
<dbReference type="InterPro" id="IPR016194">
    <property type="entry name" value="SPOC-like_C_dom_sf"/>
</dbReference>
<dbReference type="OrthoDB" id="9795084at2"/>
<dbReference type="Gene3D" id="2.40.290.10">
    <property type="match status" value="1"/>
</dbReference>
<evidence type="ECO:0000259" key="5">
    <source>
        <dbReference type="SMART" id="SM00559"/>
    </source>
</evidence>
<proteinExistence type="inferred from homology"/>
<comment type="similarity">
    <text evidence="3">Belongs to the prokaryotic Ku family.</text>
</comment>
<dbReference type="GO" id="GO:0003690">
    <property type="term" value="F:double-stranded DNA binding"/>
    <property type="evidence" value="ECO:0007669"/>
    <property type="project" value="UniProtKB-UniRule"/>
</dbReference>
<keyword evidence="3" id="KW-0234">DNA repair</keyword>
<dbReference type="HAMAP" id="MF_01875">
    <property type="entry name" value="Prokaryotic_Ku"/>
    <property type="match status" value="1"/>
</dbReference>
<sequence length="299" mass="34031">MRSMWKGSISFGLVNIPVSLYKATEDHKTSFRSLHEECKHPIQYKKWCPVCDREIQQSEVIRGYEYAPGNYVIITDDDLDELPLPTLRTIEILHFTDKDNIDPIYYEKSYYLGPGEYGGKPYKLLHDAMDQTGKVAVAKVAFRTSEHLSVIRLHENCLLMNIIHYPAEVRSVQGVPGIEGIAGIEVSSTELEMATKLIQEISKDFTGDYKSNYEEALKTLIEAKVQNQEIEQPESTTRMNNVIDLMEALQRSLNVAEEKRTEAPKITGREQPVVTAPTEIESGTKVLSPTPKRRKRKVE</sequence>
<keyword evidence="2 3" id="KW-0233">DNA recombination</keyword>
<feature type="domain" description="Ku" evidence="5">
    <location>
        <begin position="52"/>
        <end position="180"/>
    </location>
</feature>
<keyword evidence="3" id="KW-0227">DNA damage</keyword>
<dbReference type="RefSeq" id="WP_122915838.1">
    <property type="nucleotide sequence ID" value="NZ_RHHQ01000001.1"/>
</dbReference>
<evidence type="ECO:0000256" key="1">
    <source>
        <dbReference type="ARBA" id="ARBA00023125"/>
    </source>
</evidence>
<dbReference type="PIRSF" id="PIRSF006493">
    <property type="entry name" value="Prok_Ku"/>
    <property type="match status" value="1"/>
</dbReference>
<comment type="caution">
    <text evidence="6">The sequence shown here is derived from an EMBL/GenBank/DDBJ whole genome shotgun (WGS) entry which is preliminary data.</text>
</comment>
<dbReference type="Pfam" id="PF02735">
    <property type="entry name" value="Ku"/>
    <property type="match status" value="1"/>
</dbReference>
<evidence type="ECO:0000256" key="3">
    <source>
        <dbReference type="HAMAP-Rule" id="MF_01875"/>
    </source>
</evidence>
<evidence type="ECO:0000256" key="2">
    <source>
        <dbReference type="ARBA" id="ARBA00023172"/>
    </source>
</evidence>
<dbReference type="PANTHER" id="PTHR41251:SF1">
    <property type="entry name" value="NON-HOMOLOGOUS END JOINING PROTEIN KU"/>
    <property type="match status" value="1"/>
</dbReference>
<comment type="subunit">
    <text evidence="3">Homodimer. Interacts with LigD.</text>
</comment>
<dbReference type="GO" id="GO:0006303">
    <property type="term" value="P:double-strand break repair via nonhomologous end joining"/>
    <property type="evidence" value="ECO:0007669"/>
    <property type="project" value="UniProtKB-UniRule"/>
</dbReference>
<dbReference type="SUPFAM" id="SSF100939">
    <property type="entry name" value="SPOC domain-like"/>
    <property type="match status" value="1"/>
</dbReference>
<dbReference type="NCBIfam" id="TIGR02772">
    <property type="entry name" value="Ku_bact"/>
    <property type="match status" value="1"/>
</dbReference>
<evidence type="ECO:0000313" key="7">
    <source>
        <dbReference type="Proteomes" id="UP000271031"/>
    </source>
</evidence>
<dbReference type="GO" id="GO:0006310">
    <property type="term" value="P:DNA recombination"/>
    <property type="evidence" value="ECO:0007669"/>
    <property type="project" value="UniProtKB-KW"/>
</dbReference>
<accession>A0A3M8DZ77</accession>
<dbReference type="InterPro" id="IPR006164">
    <property type="entry name" value="DNA_bd_Ku70/Ku80"/>
</dbReference>